<dbReference type="RefSeq" id="XP_003050537.1">
    <property type="nucleotide sequence ID" value="XM_003050491.1"/>
</dbReference>
<dbReference type="Gene3D" id="3.40.630.30">
    <property type="match status" value="1"/>
</dbReference>
<gene>
    <name evidence="2" type="ORF">NECHADRAFT_96337</name>
</gene>
<dbReference type="Proteomes" id="UP000005206">
    <property type="component" value="Chromosome 9"/>
</dbReference>
<proteinExistence type="predicted"/>
<dbReference type="OMA" id="GIMGERR"/>
<dbReference type="VEuPathDB" id="FungiDB:NECHADRAFT_96337"/>
<name>C7YUK9_FUSV7</name>
<dbReference type="Pfam" id="PF13673">
    <property type="entry name" value="Acetyltransf_10"/>
    <property type="match status" value="1"/>
</dbReference>
<dbReference type="SUPFAM" id="SSF55729">
    <property type="entry name" value="Acyl-CoA N-acyltransferases (Nat)"/>
    <property type="match status" value="1"/>
</dbReference>
<reference evidence="2 3" key="1">
    <citation type="journal article" date="2009" name="PLoS Genet.">
        <title>The genome of Nectria haematococca: contribution of supernumerary chromosomes to gene expansion.</title>
        <authorList>
            <person name="Coleman J.J."/>
            <person name="Rounsley S.D."/>
            <person name="Rodriguez-Carres M."/>
            <person name="Kuo A."/>
            <person name="Wasmann C.C."/>
            <person name="Grimwood J."/>
            <person name="Schmutz J."/>
            <person name="Taga M."/>
            <person name="White G.J."/>
            <person name="Zhou S."/>
            <person name="Schwartz D.C."/>
            <person name="Freitag M."/>
            <person name="Ma L.J."/>
            <person name="Danchin E.G."/>
            <person name="Henrissat B."/>
            <person name="Coutinho P.M."/>
            <person name="Nelson D.R."/>
            <person name="Straney D."/>
            <person name="Napoli C.A."/>
            <person name="Barker B.M."/>
            <person name="Gribskov M."/>
            <person name="Rep M."/>
            <person name="Kroken S."/>
            <person name="Molnar I."/>
            <person name="Rensing C."/>
            <person name="Kennell J.C."/>
            <person name="Zamora J."/>
            <person name="Farman M.L."/>
            <person name="Selker E.U."/>
            <person name="Salamov A."/>
            <person name="Shapiro H."/>
            <person name="Pangilinan J."/>
            <person name="Lindquist E."/>
            <person name="Lamers C."/>
            <person name="Grigoriev I.V."/>
            <person name="Geiser D.M."/>
            <person name="Covert S.F."/>
            <person name="Temporini E."/>
            <person name="Vanetten H.D."/>
        </authorList>
    </citation>
    <scope>NUCLEOTIDE SEQUENCE [LARGE SCALE GENOMIC DNA]</scope>
    <source>
        <strain evidence="3">ATCC MYA-4622 / CBS 123669 / FGSC 9596 / NRRL 45880 / 77-13-4</strain>
    </source>
</reference>
<evidence type="ECO:0000313" key="3">
    <source>
        <dbReference type="Proteomes" id="UP000005206"/>
    </source>
</evidence>
<dbReference type="eggNOG" id="ENOG502SC13">
    <property type="taxonomic scope" value="Eukaryota"/>
</dbReference>
<dbReference type="GeneID" id="9665585"/>
<dbReference type="InterPro" id="IPR052523">
    <property type="entry name" value="Trichothecene_AcTrans"/>
</dbReference>
<dbReference type="KEGG" id="nhe:NECHADRAFT_96337"/>
<organism evidence="2 3">
    <name type="scientific">Fusarium vanettenii (strain ATCC MYA-4622 / CBS 123669 / FGSC 9596 / NRRL 45880 / 77-13-4)</name>
    <name type="common">Fusarium solani subsp. pisi</name>
    <dbReference type="NCBI Taxonomy" id="660122"/>
    <lineage>
        <taxon>Eukaryota</taxon>
        <taxon>Fungi</taxon>
        <taxon>Dikarya</taxon>
        <taxon>Ascomycota</taxon>
        <taxon>Pezizomycotina</taxon>
        <taxon>Sordariomycetes</taxon>
        <taxon>Hypocreomycetidae</taxon>
        <taxon>Hypocreales</taxon>
        <taxon>Nectriaceae</taxon>
        <taxon>Fusarium</taxon>
        <taxon>Fusarium solani species complex</taxon>
        <taxon>Fusarium vanettenii</taxon>
    </lineage>
</organism>
<evidence type="ECO:0000259" key="1">
    <source>
        <dbReference type="PROSITE" id="PS51186"/>
    </source>
</evidence>
<dbReference type="InParanoid" id="C7YUK9"/>
<dbReference type="CDD" id="cd04301">
    <property type="entry name" value="NAT_SF"/>
    <property type="match status" value="1"/>
</dbReference>
<protein>
    <recommendedName>
        <fullName evidence="1">N-acetyltransferase domain-containing protein</fullName>
    </recommendedName>
</protein>
<keyword evidence="3" id="KW-1185">Reference proteome</keyword>
<dbReference type="PANTHER" id="PTHR42791">
    <property type="entry name" value="GNAT FAMILY ACETYLTRANSFERASE"/>
    <property type="match status" value="1"/>
</dbReference>
<dbReference type="PROSITE" id="PS51186">
    <property type="entry name" value="GNAT"/>
    <property type="match status" value="1"/>
</dbReference>
<evidence type="ECO:0000313" key="2">
    <source>
        <dbReference type="EMBL" id="EEU44824.1"/>
    </source>
</evidence>
<accession>C7YUK9</accession>
<feature type="domain" description="N-acetyltransferase" evidence="1">
    <location>
        <begin position="62"/>
        <end position="202"/>
    </location>
</feature>
<dbReference type="HOGENOM" id="CLU_811561_0_0_1"/>
<dbReference type="InterPro" id="IPR000182">
    <property type="entry name" value="GNAT_dom"/>
</dbReference>
<dbReference type="OrthoDB" id="196847at2759"/>
<dbReference type="EMBL" id="GG698900">
    <property type="protein sequence ID" value="EEU44824.1"/>
    <property type="molecule type" value="Genomic_DNA"/>
</dbReference>
<sequence>MPLQLREAQLDDIHAMRGVYYSAFGDTIIGGHVFMKNIEASDRFWDASFKDELVDSSCQLLVVTNKNTPDSAEEIIAFAKWCLPGASIDDPPPVEAWPSHGELAVDFFGAMTKGHRKYMGDRPHWYLECIGTHKDWMGKGAASLLMRWGLERADADKLPCFLEATPKGKPIYERFGFKTLGEEVFEWPQGTTVEAYMERDAKTDTSSFDKTPTLPNPRKQHTEMVYNVHLRIPTSESACGSVDFTVVYTRGSCREVGCKYLECMVKGWACCRCDKGPNEGHICRQDTTPWRWDYTECKHRFCHGEMAKKDAKGKSPGNEVIRKGLHAITGGLIKGGGSARHW</sequence>
<dbReference type="PANTHER" id="PTHR42791:SF2">
    <property type="entry name" value="N-ACETYLTRANSFERASE DOMAIN-CONTAINING PROTEIN"/>
    <property type="match status" value="1"/>
</dbReference>
<dbReference type="GO" id="GO:0016747">
    <property type="term" value="F:acyltransferase activity, transferring groups other than amino-acyl groups"/>
    <property type="evidence" value="ECO:0007669"/>
    <property type="project" value="InterPro"/>
</dbReference>
<dbReference type="AlphaFoldDB" id="C7YUK9"/>
<dbReference type="InterPro" id="IPR016181">
    <property type="entry name" value="Acyl_CoA_acyltransferase"/>
</dbReference>